<dbReference type="Proteomes" id="UP001152797">
    <property type="component" value="Unassembled WGS sequence"/>
</dbReference>
<dbReference type="EMBL" id="CAMXCT010003421">
    <property type="protein sequence ID" value="CAI4004360.1"/>
    <property type="molecule type" value="Genomic_DNA"/>
</dbReference>
<dbReference type="AlphaFoldDB" id="A0A9P1GB67"/>
<feature type="non-terminal residue" evidence="2">
    <location>
        <position position="1"/>
    </location>
</feature>
<reference evidence="3" key="2">
    <citation type="submission" date="2024-04" db="EMBL/GenBank/DDBJ databases">
        <authorList>
            <person name="Chen Y."/>
            <person name="Shah S."/>
            <person name="Dougan E. K."/>
            <person name="Thang M."/>
            <person name="Chan C."/>
        </authorList>
    </citation>
    <scope>NUCLEOTIDE SEQUENCE [LARGE SCALE GENOMIC DNA]</scope>
</reference>
<keyword evidence="5" id="KW-1185">Reference proteome</keyword>
<dbReference type="EMBL" id="CAMXCT030003421">
    <property type="protein sequence ID" value="CAL4791672.1"/>
    <property type="molecule type" value="Genomic_DNA"/>
</dbReference>
<accession>A0A9P1GB67</accession>
<evidence type="ECO:0000256" key="1">
    <source>
        <dbReference type="SAM" id="MobiDB-lite"/>
    </source>
</evidence>
<dbReference type="EMBL" id="CAMXCT020003421">
    <property type="protein sequence ID" value="CAL1157735.1"/>
    <property type="molecule type" value="Genomic_DNA"/>
</dbReference>
<evidence type="ECO:0000313" key="4">
    <source>
        <dbReference type="EMBL" id="CAL4791672.1"/>
    </source>
</evidence>
<evidence type="ECO:0000313" key="3">
    <source>
        <dbReference type="EMBL" id="CAL1157735.1"/>
    </source>
</evidence>
<comment type="caution">
    <text evidence="2">The sequence shown here is derived from an EMBL/GenBank/DDBJ whole genome shotgun (WGS) entry which is preliminary data.</text>
</comment>
<feature type="region of interest" description="Disordered" evidence="1">
    <location>
        <begin position="50"/>
        <end position="86"/>
    </location>
</feature>
<protein>
    <submittedName>
        <fullName evidence="4">RNase H type-1 domain-containing protein</fullName>
    </submittedName>
</protein>
<proteinExistence type="predicted"/>
<evidence type="ECO:0000313" key="5">
    <source>
        <dbReference type="Proteomes" id="UP001152797"/>
    </source>
</evidence>
<sequence>MPWDEIPAEALTQRYTTAEPKPDASAEFTRICTSVETAAATVLQDKGKCMPPQSMGRAQTTEVRWKQEYSAPPRAPRHGEYQPGSHGLNLQHARWLRQYRRLLNMTRIHEPATDKARTHRANLWNSIVLATGFSPSFQLWWFQAYGLWLIPEVAPPTDEVIQMCGSFHEHLQAFEKALNQHRMSTAKQRRIDDPMVIFKDLKQPAAQPVQMLLNKPAATVIAVDQPDQAVEVAPDQKWDATIPVQLPNGSSQVIHAEPDKLWVDQLHDIEVGDKIYQDQYVGELTELFRQFGQEWTKRWDRHLEVDAHKWDPVIAFAEQVLPMPSPMEYKPLTVADWDNALRKKSKKAATGPDGLSRADMLHWPLPAKQALVDLLNRIEQGLRHPSVTLWSFVDNIESTAPDAQAAVQALETFHSFSDVMDVAIDKEKSYSWSVDASQRKTLRDQHQVRALVAKAWPSCLHGVASAHMADDHFDKLRTGALQGLWEHSSGTSPAIHLSLVEGPLADPQFQALWQTVQMYREHNQTDDCTSFCMKELHYTRKTYVPRPGPMSVLLNRLHQIAWSWTQGTEFLDHAMQVIDLRNCPVQELKGRLTEACQVRIQGIASSRKTFQGMQWMNAPLTMAGTRHLPAEDKALLRVCLNGTFFTADRKKHQKGQGDTSCKHCGLPDSQVHRHWLCAAFTPCRTVSETQANEVAQMMPCISAHGWMPEPPSLQPFRRELAKIPDETKSFLAPPATTEVVYAFTDGSCLAPTCSLSKLATWGAVIAMPDMATFWPLASGVVKGWVQTALRGEIIAATSACWYAVQVKPRRLRNAESLRQSEK</sequence>
<organism evidence="2">
    <name type="scientific">Cladocopium goreaui</name>
    <dbReference type="NCBI Taxonomy" id="2562237"/>
    <lineage>
        <taxon>Eukaryota</taxon>
        <taxon>Sar</taxon>
        <taxon>Alveolata</taxon>
        <taxon>Dinophyceae</taxon>
        <taxon>Suessiales</taxon>
        <taxon>Symbiodiniaceae</taxon>
        <taxon>Cladocopium</taxon>
    </lineage>
</organism>
<gene>
    <name evidence="2" type="ORF">C1SCF055_LOCUS30148</name>
</gene>
<evidence type="ECO:0000313" key="2">
    <source>
        <dbReference type="EMBL" id="CAI4004360.1"/>
    </source>
</evidence>
<name>A0A9P1GB67_9DINO</name>
<reference evidence="2" key="1">
    <citation type="submission" date="2022-10" db="EMBL/GenBank/DDBJ databases">
        <authorList>
            <person name="Chen Y."/>
            <person name="Dougan E. K."/>
            <person name="Chan C."/>
            <person name="Rhodes N."/>
            <person name="Thang M."/>
        </authorList>
    </citation>
    <scope>NUCLEOTIDE SEQUENCE</scope>
</reference>